<evidence type="ECO:0000313" key="2">
    <source>
        <dbReference type="Proteomes" id="UP000009026"/>
    </source>
</evidence>
<dbReference type="EMBL" id="CP012109">
    <property type="protein sequence ID" value="AKQ67513.1"/>
    <property type="molecule type" value="Genomic_DNA"/>
</dbReference>
<protein>
    <submittedName>
        <fullName evidence="1">RNA lariat debranching enzyme</fullName>
    </submittedName>
</protein>
<evidence type="ECO:0000313" key="1">
    <source>
        <dbReference type="EMBL" id="AKQ67513.1"/>
    </source>
</evidence>
<dbReference type="AlphaFoldDB" id="A0A0H4X0Z9"/>
<dbReference type="Proteomes" id="UP000009026">
    <property type="component" value="Chromosome"/>
</dbReference>
<dbReference type="eggNOG" id="COG0420">
    <property type="taxonomic scope" value="Bacteria"/>
</dbReference>
<organism evidence="1 2">
    <name type="scientific">Pseudomyxococcus hansupus</name>
    <dbReference type="NCBI Taxonomy" id="1297742"/>
    <lineage>
        <taxon>Bacteria</taxon>
        <taxon>Pseudomonadati</taxon>
        <taxon>Myxococcota</taxon>
        <taxon>Myxococcia</taxon>
        <taxon>Myxococcales</taxon>
        <taxon>Cystobacterineae</taxon>
        <taxon>Myxococcaceae</taxon>
        <taxon>Pseudomyxococcus</taxon>
    </lineage>
</organism>
<proteinExistence type="predicted"/>
<reference evidence="1 2" key="1">
    <citation type="journal article" date="2016" name="PLoS ONE">
        <title>Complete Genome Sequence and Comparative Genomics of a Novel Myxobacterium Myxococcus hansupus.</title>
        <authorList>
            <person name="Sharma G."/>
            <person name="Narwani T."/>
            <person name="Subramanian S."/>
        </authorList>
    </citation>
    <scope>NUCLEOTIDE SEQUENCE [LARGE SCALE GENOMIC DNA]</scope>
    <source>
        <strain evidence="2">mixupus</strain>
    </source>
</reference>
<dbReference type="PATRIC" id="fig|1297742.4.peg.4466"/>
<gene>
    <name evidence="1" type="ORF">A176_004425</name>
</gene>
<dbReference type="KEGG" id="mym:A176_004425"/>
<name>A0A0H4X0Z9_9BACT</name>
<keyword evidence="2" id="KW-1185">Reference proteome</keyword>
<accession>A0A0H4X0Z9</accession>
<sequence>MAARHRPASAGRESLAAQALALVLDWQPRDAAVGGRDDAQVDVVWPLAQGLRRHAGGARPAPTRIACLDQAARPQESIFWLEYEGRQALRAGWGVSGAVAWTAGQRWDMASLPALLSEGEGTSAEAGL</sequence>